<feature type="domain" description="SnoaL-like" evidence="1">
    <location>
        <begin position="14"/>
        <end position="127"/>
    </location>
</feature>
<name>A0ABW2P917_9ACTN</name>
<protein>
    <submittedName>
        <fullName evidence="2">Nuclear transport factor 2 family protein</fullName>
    </submittedName>
</protein>
<dbReference type="SUPFAM" id="SSF54427">
    <property type="entry name" value="NTF2-like"/>
    <property type="match status" value="1"/>
</dbReference>
<accession>A0ABW2P917</accession>
<dbReference type="PANTHER" id="PTHR38436">
    <property type="entry name" value="POLYKETIDE CYCLASE SNOAL-LIKE DOMAIN"/>
    <property type="match status" value="1"/>
</dbReference>
<gene>
    <name evidence="2" type="ORF">ACFQSB_24370</name>
</gene>
<keyword evidence="3" id="KW-1185">Reference proteome</keyword>
<evidence type="ECO:0000259" key="1">
    <source>
        <dbReference type="Pfam" id="PF12680"/>
    </source>
</evidence>
<organism evidence="2 3">
    <name type="scientific">Sphaerisporangium rhizosphaerae</name>
    <dbReference type="NCBI Taxonomy" id="2269375"/>
    <lineage>
        <taxon>Bacteria</taxon>
        <taxon>Bacillati</taxon>
        <taxon>Actinomycetota</taxon>
        <taxon>Actinomycetes</taxon>
        <taxon>Streptosporangiales</taxon>
        <taxon>Streptosporangiaceae</taxon>
        <taxon>Sphaerisporangium</taxon>
    </lineage>
</organism>
<dbReference type="Gene3D" id="3.10.450.50">
    <property type="match status" value="1"/>
</dbReference>
<dbReference type="RefSeq" id="WP_380829307.1">
    <property type="nucleotide sequence ID" value="NZ_JBHTCG010000018.1"/>
</dbReference>
<dbReference type="Pfam" id="PF12680">
    <property type="entry name" value="SnoaL_2"/>
    <property type="match status" value="1"/>
</dbReference>
<comment type="caution">
    <text evidence="2">The sequence shown here is derived from an EMBL/GenBank/DDBJ whole genome shotgun (WGS) entry which is preliminary data.</text>
</comment>
<proteinExistence type="predicted"/>
<dbReference type="Proteomes" id="UP001596496">
    <property type="component" value="Unassembled WGS sequence"/>
</dbReference>
<dbReference type="EMBL" id="JBHTCG010000018">
    <property type="protein sequence ID" value="MFC7385364.1"/>
    <property type="molecule type" value="Genomic_DNA"/>
</dbReference>
<dbReference type="InterPro" id="IPR032710">
    <property type="entry name" value="NTF2-like_dom_sf"/>
</dbReference>
<sequence>MTSTNTPDRPAEVIRRWFECFNTHDHVRFAECYTEDAVLEDIALGRTFKGREELAEFMRVWVEACPDTRCEPGEVILDGDRAAVPWNGTGTLLGTFPHLPDTAVKGSRIDNRGLSVMEFADNGLISRQTDYYDTMAILRQIGLIPQ</sequence>
<reference evidence="3" key="1">
    <citation type="journal article" date="2019" name="Int. J. Syst. Evol. Microbiol.">
        <title>The Global Catalogue of Microorganisms (GCM) 10K type strain sequencing project: providing services to taxonomists for standard genome sequencing and annotation.</title>
        <authorList>
            <consortium name="The Broad Institute Genomics Platform"/>
            <consortium name="The Broad Institute Genome Sequencing Center for Infectious Disease"/>
            <person name="Wu L."/>
            <person name="Ma J."/>
        </authorList>
    </citation>
    <scope>NUCLEOTIDE SEQUENCE [LARGE SCALE GENOMIC DNA]</scope>
    <source>
        <strain evidence="3">CECT 7649</strain>
    </source>
</reference>
<dbReference type="CDD" id="cd00531">
    <property type="entry name" value="NTF2_like"/>
    <property type="match status" value="1"/>
</dbReference>
<dbReference type="InterPro" id="IPR009959">
    <property type="entry name" value="Cyclase_SnoaL-like"/>
</dbReference>
<evidence type="ECO:0000313" key="3">
    <source>
        <dbReference type="Proteomes" id="UP001596496"/>
    </source>
</evidence>
<dbReference type="PANTHER" id="PTHR38436:SF1">
    <property type="entry name" value="ESTER CYCLASE"/>
    <property type="match status" value="1"/>
</dbReference>
<dbReference type="InterPro" id="IPR037401">
    <property type="entry name" value="SnoaL-like"/>
</dbReference>
<evidence type="ECO:0000313" key="2">
    <source>
        <dbReference type="EMBL" id="MFC7385364.1"/>
    </source>
</evidence>